<reference evidence="1 2" key="1">
    <citation type="submission" date="2023-11" db="EMBL/GenBank/DDBJ databases">
        <title>Lentzea sokolovensis, sp. nov., Lentzea kristufkii, sp. nov., and Lentzea miocenensis, sp. nov., rare actinobacteria from Sokolov Coal Basin, Miocene lacustrine sediment, Czech Republic.</title>
        <authorList>
            <person name="Lara A."/>
            <person name="Kotroba L."/>
            <person name="Nouioui I."/>
            <person name="Neumann-Schaal M."/>
            <person name="Mast Y."/>
            <person name="Chronakova A."/>
        </authorList>
    </citation>
    <scope>NUCLEOTIDE SEQUENCE [LARGE SCALE GENOMIC DNA]</scope>
    <source>
        <strain evidence="1 2">BCCO 10_0061</strain>
    </source>
</reference>
<dbReference type="RefSeq" id="WP_319976185.1">
    <property type="nucleotide sequence ID" value="NZ_JAXAVU010000009.1"/>
</dbReference>
<comment type="caution">
    <text evidence="1">The sequence shown here is derived from an EMBL/GenBank/DDBJ whole genome shotgun (WGS) entry which is preliminary data.</text>
</comment>
<dbReference type="Proteomes" id="UP001285352">
    <property type="component" value="Unassembled WGS sequence"/>
</dbReference>
<evidence type="ECO:0000313" key="2">
    <source>
        <dbReference type="Proteomes" id="UP001285352"/>
    </source>
</evidence>
<dbReference type="NCBIfam" id="NF041510">
    <property type="entry name" value="AMED_5909_fam"/>
    <property type="match status" value="1"/>
</dbReference>
<organism evidence="1 2">
    <name type="scientific">Lentzea sokolovensis</name>
    <dbReference type="NCBI Taxonomy" id="3095429"/>
    <lineage>
        <taxon>Bacteria</taxon>
        <taxon>Bacillati</taxon>
        <taxon>Actinomycetota</taxon>
        <taxon>Actinomycetes</taxon>
        <taxon>Pseudonocardiales</taxon>
        <taxon>Pseudonocardiaceae</taxon>
        <taxon>Lentzea</taxon>
    </lineage>
</organism>
<evidence type="ECO:0000313" key="1">
    <source>
        <dbReference type="EMBL" id="MDX8143939.1"/>
    </source>
</evidence>
<dbReference type="InterPro" id="IPR048152">
    <property type="entry name" value="AMED_5909-like"/>
</dbReference>
<accession>A0ABU4UWV0</accession>
<keyword evidence="2" id="KW-1185">Reference proteome</keyword>
<proteinExistence type="predicted"/>
<protein>
    <submittedName>
        <fullName evidence="1">AMED_5909 family protein</fullName>
    </submittedName>
</protein>
<gene>
    <name evidence="1" type="ORF">SK854_17605</name>
</gene>
<sequence length="88" mass="9985">MSKPEQWVPAQEARTLMEAHDVVGKLMPAPNSAPKVMRDFYVRSAAVYARIAEIDRAHHHEALYWATREREKAEAIDRELAGKKSAKA</sequence>
<name>A0ABU4UWV0_9PSEU</name>
<dbReference type="EMBL" id="JAXAVU010000009">
    <property type="protein sequence ID" value="MDX8143939.1"/>
    <property type="molecule type" value="Genomic_DNA"/>
</dbReference>